<gene>
    <name evidence="1" type="ORF">RD110_18635</name>
</gene>
<evidence type="ECO:0000313" key="1">
    <source>
        <dbReference type="EMBL" id="APW38972.1"/>
    </source>
</evidence>
<organism evidence="1 2">
    <name type="scientific">Rhodoferax koreensis</name>
    <dbReference type="NCBI Taxonomy" id="1842727"/>
    <lineage>
        <taxon>Bacteria</taxon>
        <taxon>Pseudomonadati</taxon>
        <taxon>Pseudomonadota</taxon>
        <taxon>Betaproteobacteria</taxon>
        <taxon>Burkholderiales</taxon>
        <taxon>Comamonadaceae</taxon>
        <taxon>Rhodoferax</taxon>
    </lineage>
</organism>
<dbReference type="Proteomes" id="UP000186609">
    <property type="component" value="Chromosome"/>
</dbReference>
<dbReference type="OrthoDB" id="4014363at2"/>
<proteinExistence type="predicted"/>
<keyword evidence="2" id="KW-1185">Reference proteome</keyword>
<dbReference type="EMBL" id="CP019236">
    <property type="protein sequence ID" value="APW38972.1"/>
    <property type="molecule type" value="Genomic_DNA"/>
</dbReference>
<accession>A0A1P8JYY9</accession>
<reference evidence="1 2" key="1">
    <citation type="submission" date="2017-01" db="EMBL/GenBank/DDBJ databases">
        <authorList>
            <person name="Mah S.A."/>
            <person name="Swanson W.J."/>
            <person name="Moy G.W."/>
            <person name="Vacquier V.D."/>
        </authorList>
    </citation>
    <scope>NUCLEOTIDE SEQUENCE [LARGE SCALE GENOMIC DNA]</scope>
    <source>
        <strain evidence="1 2">DCY110</strain>
    </source>
</reference>
<evidence type="ECO:0000313" key="2">
    <source>
        <dbReference type="Proteomes" id="UP000186609"/>
    </source>
</evidence>
<dbReference type="RefSeq" id="WP_076200997.1">
    <property type="nucleotide sequence ID" value="NZ_CP019236.1"/>
</dbReference>
<sequence length="193" mass="21223">MDIELVIAQMRTYAPVFAQRVAGAAEFKALSEKTAFPMPAAWVIPLEDSPERPKSLNAVRQDLAESFAVIVCIDNAVDERGQAAVITLHTVRAAVWRALLGWRPTLGHNGVYYDGGTLLQMDRAQLWYQFDFAADMQIGPSDGWEETMLEGLPALNTVHVKTDVIDPIVDKSLAPAGPDGRIEFESDISNLNL</sequence>
<name>A0A1P8JYY9_9BURK</name>
<dbReference type="Pfam" id="PF23840">
    <property type="entry name" value="Phage_tail_terminator"/>
    <property type="match status" value="1"/>
</dbReference>
<dbReference type="KEGG" id="rhy:RD110_18635"/>
<dbReference type="AlphaFoldDB" id="A0A1P8JYY9"/>
<evidence type="ECO:0008006" key="3">
    <source>
        <dbReference type="Google" id="ProtNLM"/>
    </source>
</evidence>
<dbReference type="STRING" id="1842727.RD110_18635"/>
<protein>
    <recommendedName>
        <fullName evidence="3">Phage tail protein</fullName>
    </recommendedName>
</protein>
<dbReference type="InterPro" id="IPR056912">
    <property type="entry name" value="Phage_JBD30_tail_term-like"/>
</dbReference>